<comment type="caution">
    <text evidence="4">The sequence shown here is derived from an EMBL/GenBank/DDBJ whole genome shotgun (WGS) entry which is preliminary data.</text>
</comment>
<evidence type="ECO:0000256" key="1">
    <source>
        <dbReference type="ARBA" id="ARBA00008325"/>
    </source>
</evidence>
<gene>
    <name evidence="4" type="ORF">K7432_009987</name>
</gene>
<protein>
    <submittedName>
        <fullName evidence="4">Uncharacterized protein</fullName>
    </submittedName>
</protein>
<reference evidence="4 5" key="1">
    <citation type="submission" date="2023-04" db="EMBL/GenBank/DDBJ databases">
        <title>Genome of Basidiobolus ranarum AG-B5.</title>
        <authorList>
            <person name="Stajich J.E."/>
            <person name="Carter-House D."/>
            <person name="Gryganskyi A."/>
        </authorList>
    </citation>
    <scope>NUCLEOTIDE SEQUENCE [LARGE SCALE GENOMIC DNA]</scope>
    <source>
        <strain evidence="4 5">AG-B5</strain>
    </source>
</reference>
<dbReference type="PANTHER" id="PTHR28023">
    <property type="entry name" value="UPF0357 PROTEIN YCL012C"/>
    <property type="match status" value="1"/>
</dbReference>
<evidence type="ECO:0000256" key="2">
    <source>
        <dbReference type="ARBA" id="ARBA00022729"/>
    </source>
</evidence>
<keyword evidence="3" id="KW-0812">Transmembrane</keyword>
<proteinExistence type="inferred from homology"/>
<keyword evidence="3" id="KW-1133">Transmembrane helix</keyword>
<dbReference type="Proteomes" id="UP001479436">
    <property type="component" value="Unassembled WGS sequence"/>
</dbReference>
<dbReference type="Pfam" id="PF09435">
    <property type="entry name" value="DUF2015"/>
    <property type="match status" value="1"/>
</dbReference>
<evidence type="ECO:0000313" key="4">
    <source>
        <dbReference type="EMBL" id="KAK9707777.1"/>
    </source>
</evidence>
<dbReference type="PANTHER" id="PTHR28023:SF1">
    <property type="entry name" value="UPF0357 PROTEIN YCL012C"/>
    <property type="match status" value="1"/>
</dbReference>
<feature type="transmembrane region" description="Helical" evidence="3">
    <location>
        <begin position="6"/>
        <end position="25"/>
    </location>
</feature>
<evidence type="ECO:0000256" key="3">
    <source>
        <dbReference type="SAM" id="Phobius"/>
    </source>
</evidence>
<organism evidence="4 5">
    <name type="scientific">Basidiobolus ranarum</name>
    <dbReference type="NCBI Taxonomy" id="34480"/>
    <lineage>
        <taxon>Eukaryota</taxon>
        <taxon>Fungi</taxon>
        <taxon>Fungi incertae sedis</taxon>
        <taxon>Zoopagomycota</taxon>
        <taxon>Entomophthoromycotina</taxon>
        <taxon>Basidiobolomycetes</taxon>
        <taxon>Basidiobolales</taxon>
        <taxon>Basidiobolaceae</taxon>
        <taxon>Basidiobolus</taxon>
    </lineage>
</organism>
<name>A0ABR2VX45_9FUNG</name>
<sequence length="115" mass="13063">MSELQLFFLALPIIILALFLIRRFLINRGYHRLGTGAFLEDLENGLTSENFDILPNIEGGDSRPGLDSEEIRKIMKKHSCTFDEARVIRQKLKFQSNNIDPVTGMPLDPKAVVFS</sequence>
<keyword evidence="5" id="KW-1185">Reference proteome</keyword>
<accession>A0ABR2VX45</accession>
<dbReference type="InterPro" id="IPR018559">
    <property type="entry name" value="DUF2015"/>
</dbReference>
<keyword evidence="2" id="KW-0732">Signal</keyword>
<dbReference type="EMBL" id="JASJQH010007529">
    <property type="protein sequence ID" value="KAK9707777.1"/>
    <property type="molecule type" value="Genomic_DNA"/>
</dbReference>
<comment type="similarity">
    <text evidence="1">Belongs to the UPF0357 family.</text>
</comment>
<evidence type="ECO:0000313" key="5">
    <source>
        <dbReference type="Proteomes" id="UP001479436"/>
    </source>
</evidence>
<keyword evidence="3" id="KW-0472">Membrane</keyword>